<dbReference type="EMBL" id="CP134146">
    <property type="protein sequence ID" value="WNC69487.1"/>
    <property type="molecule type" value="Genomic_DNA"/>
</dbReference>
<dbReference type="Proteomes" id="UP001248581">
    <property type="component" value="Chromosome"/>
</dbReference>
<dbReference type="RefSeq" id="WP_348388629.1">
    <property type="nucleotide sequence ID" value="NZ_CP134146.1"/>
</dbReference>
<keyword evidence="1" id="KW-1133">Transmembrane helix</keyword>
<evidence type="ECO:0000313" key="2">
    <source>
        <dbReference type="EMBL" id="WNC69487.1"/>
    </source>
</evidence>
<organism evidence="2 3">
    <name type="scientific">Thalassotalea nanhaiensis</name>
    <dbReference type="NCBI Taxonomy" id="3065648"/>
    <lineage>
        <taxon>Bacteria</taxon>
        <taxon>Pseudomonadati</taxon>
        <taxon>Pseudomonadota</taxon>
        <taxon>Gammaproteobacteria</taxon>
        <taxon>Alteromonadales</taxon>
        <taxon>Colwelliaceae</taxon>
        <taxon>Thalassotalea</taxon>
    </lineage>
</organism>
<evidence type="ECO:0000313" key="3">
    <source>
        <dbReference type="Proteomes" id="UP001248581"/>
    </source>
</evidence>
<protein>
    <recommendedName>
        <fullName evidence="4">DUF2244 domain-containing protein</fullName>
    </recommendedName>
</protein>
<feature type="transmembrane region" description="Helical" evidence="1">
    <location>
        <begin position="20"/>
        <end position="53"/>
    </location>
</feature>
<name>A0ABY9TL61_9GAMM</name>
<evidence type="ECO:0008006" key="4">
    <source>
        <dbReference type="Google" id="ProtNLM"/>
    </source>
</evidence>
<accession>A0ABY9TL61</accession>
<sequence length="130" mass="15075">MLQEFKPKPYVTPQGHYLSLVLISLITAIVSLVLGYLVFINIVQLLCFILFAMVWAARHHPSLIITDTEIISRNSHTVYWHFPVAEYAHIKRIDKVTLLVDEQGQSYETANSNFTEKRWQEIEEALNMLT</sequence>
<keyword evidence="1" id="KW-0472">Membrane</keyword>
<keyword evidence="1" id="KW-0812">Transmembrane</keyword>
<keyword evidence="3" id="KW-1185">Reference proteome</keyword>
<reference evidence="3" key="1">
    <citation type="submission" date="2023-09" db="EMBL/GenBank/DDBJ databases">
        <authorList>
            <person name="Li S."/>
            <person name="Li X."/>
            <person name="Zhang C."/>
            <person name="Zhao Z."/>
        </authorList>
    </citation>
    <scope>NUCLEOTIDE SEQUENCE [LARGE SCALE GENOMIC DNA]</scope>
    <source>
        <strain evidence="3">SQ345</strain>
    </source>
</reference>
<evidence type="ECO:0000256" key="1">
    <source>
        <dbReference type="SAM" id="Phobius"/>
    </source>
</evidence>
<gene>
    <name evidence="2" type="ORF">RI845_04905</name>
</gene>
<proteinExistence type="predicted"/>